<reference evidence="1 2" key="1">
    <citation type="journal article" date="2010" name="Science">
        <title>Genomic analysis of organismal complexity in the multicellular green alga Volvox carteri.</title>
        <authorList>
            <person name="Prochnik S.E."/>
            <person name="Umen J."/>
            <person name="Nedelcu A.M."/>
            <person name="Hallmann A."/>
            <person name="Miller S.M."/>
            <person name="Nishii I."/>
            <person name="Ferris P."/>
            <person name="Kuo A."/>
            <person name="Mitros T."/>
            <person name="Fritz-Laylin L.K."/>
            <person name="Hellsten U."/>
            <person name="Chapman J."/>
            <person name="Simakov O."/>
            <person name="Rensing S.A."/>
            <person name="Terry A."/>
            <person name="Pangilinan J."/>
            <person name="Kapitonov V."/>
            <person name="Jurka J."/>
            <person name="Salamov A."/>
            <person name="Shapiro H."/>
            <person name="Schmutz J."/>
            <person name="Grimwood J."/>
            <person name="Lindquist E."/>
            <person name="Lucas S."/>
            <person name="Grigoriev I.V."/>
            <person name="Schmitt R."/>
            <person name="Kirk D."/>
            <person name="Rokhsar D.S."/>
        </authorList>
    </citation>
    <scope>NUCLEOTIDE SEQUENCE [LARGE SCALE GENOMIC DNA]</scope>
    <source>
        <strain evidence="2">f. Nagariensis / Eve</strain>
    </source>
</reference>
<sequence>MGPNPASTSVSFQLTFTAGPAQVGTDRLWSGMQCNTATIVGGPVTNGIVLLQIDSTVLASIQTNKYYGVVVDVTHVQSAILPASVVNCLGGGLVNTFKTTARSEVKSTQARRVWSILTARLRLPALNPYVKPPLVSDAGSMSIPLYLFSAKQHAQQSAGSETSNMLLAWEQREWPGSITTLPQDGTHARASLSPNPSVSSIVNDRKVLPLVLTVNQRQYPVCSDSPEVLRQLPGFDAFFADLPYDDVEIRAAFCASRPFSIVGTATTTTIGRTTFVTAFQQ</sequence>
<dbReference type="KEGG" id="vcn:VOLCADRAFT_101380"/>
<name>D8UMH6_VOLCA</name>
<proteinExistence type="predicted"/>
<gene>
    <name evidence="1" type="ORF">VOLCADRAFT_101380</name>
</gene>
<dbReference type="AlphaFoldDB" id="D8UMH6"/>
<organism evidence="2">
    <name type="scientific">Volvox carteri f. nagariensis</name>
    <dbReference type="NCBI Taxonomy" id="3068"/>
    <lineage>
        <taxon>Eukaryota</taxon>
        <taxon>Viridiplantae</taxon>
        <taxon>Chlorophyta</taxon>
        <taxon>core chlorophytes</taxon>
        <taxon>Chlorophyceae</taxon>
        <taxon>CS clade</taxon>
        <taxon>Chlamydomonadales</taxon>
        <taxon>Volvocaceae</taxon>
        <taxon>Volvox</taxon>
    </lineage>
</organism>
<dbReference type="EMBL" id="GL379138">
    <property type="protein sequence ID" value="EFJ39073.1"/>
    <property type="molecule type" value="Genomic_DNA"/>
</dbReference>
<dbReference type="GeneID" id="9614891"/>
<keyword evidence="2" id="KW-1185">Reference proteome</keyword>
<evidence type="ECO:0000313" key="2">
    <source>
        <dbReference type="Proteomes" id="UP000001058"/>
    </source>
</evidence>
<dbReference type="InParanoid" id="D8UMH6"/>
<accession>D8UMH6</accession>
<dbReference type="Proteomes" id="UP000001058">
    <property type="component" value="Unassembled WGS sequence"/>
</dbReference>
<evidence type="ECO:0000313" key="1">
    <source>
        <dbReference type="EMBL" id="EFJ39073.1"/>
    </source>
</evidence>
<dbReference type="RefSeq" id="XP_002959862.1">
    <property type="nucleotide sequence ID" value="XM_002959816.1"/>
</dbReference>
<protein>
    <submittedName>
        <fullName evidence="1">Uncharacterized protein</fullName>
    </submittedName>
</protein>